<keyword evidence="1" id="KW-0677">Repeat</keyword>
<protein>
    <submittedName>
        <fullName evidence="6">ABC transporter</fullName>
    </submittedName>
</protein>
<dbReference type="SUPFAM" id="SSF52540">
    <property type="entry name" value="P-loop containing nucleoside triphosphate hydrolases"/>
    <property type="match status" value="1"/>
</dbReference>
<dbReference type="Pfam" id="PF00005">
    <property type="entry name" value="ABC_tran"/>
    <property type="match status" value="1"/>
</dbReference>
<dbReference type="InterPro" id="IPR003439">
    <property type="entry name" value="ABC_transporter-like_ATP-bd"/>
</dbReference>
<dbReference type="EMBL" id="QIBZ01000047">
    <property type="protein sequence ID" value="RNM32293.1"/>
    <property type="molecule type" value="Genomic_DNA"/>
</dbReference>
<feature type="domain" description="ABC-transporter extension" evidence="5">
    <location>
        <begin position="1"/>
        <end position="35"/>
    </location>
</feature>
<dbReference type="PANTHER" id="PTHR19211:SF14">
    <property type="entry name" value="ATP-BINDING CASSETTE SUB-FAMILY F MEMBER 1"/>
    <property type="match status" value="1"/>
</dbReference>
<organism evidence="6 7">
    <name type="scientific">Slackia isoflavoniconvertens</name>
    <dbReference type="NCBI Taxonomy" id="572010"/>
    <lineage>
        <taxon>Bacteria</taxon>
        <taxon>Bacillati</taxon>
        <taxon>Actinomycetota</taxon>
        <taxon>Coriobacteriia</taxon>
        <taxon>Eggerthellales</taxon>
        <taxon>Eggerthellaceae</taxon>
        <taxon>Slackia</taxon>
    </lineage>
</organism>
<dbReference type="RefSeq" id="WP_148039735.1">
    <property type="nucleotide sequence ID" value="NZ_QIBZ01000047.1"/>
</dbReference>
<dbReference type="Gene3D" id="3.40.50.300">
    <property type="entry name" value="P-loop containing nucleotide triphosphate hydrolases"/>
    <property type="match status" value="1"/>
</dbReference>
<dbReference type="AlphaFoldDB" id="A0A3N0I5L1"/>
<dbReference type="GO" id="GO:0005524">
    <property type="term" value="F:ATP binding"/>
    <property type="evidence" value="ECO:0007669"/>
    <property type="project" value="UniProtKB-KW"/>
</dbReference>
<dbReference type="Pfam" id="PF12848">
    <property type="entry name" value="ABC_tran_Xtn"/>
    <property type="match status" value="1"/>
</dbReference>
<keyword evidence="7" id="KW-1185">Reference proteome</keyword>
<keyword evidence="2" id="KW-0547">Nucleotide-binding</keyword>
<dbReference type="InterPro" id="IPR032781">
    <property type="entry name" value="ABC_tran_Xtn"/>
</dbReference>
<dbReference type="InterPro" id="IPR050611">
    <property type="entry name" value="ABCF"/>
</dbReference>
<dbReference type="Proteomes" id="UP000271472">
    <property type="component" value="Unassembled WGS sequence"/>
</dbReference>
<proteinExistence type="predicted"/>
<comment type="caution">
    <text evidence="6">The sequence shown here is derived from an EMBL/GenBank/DDBJ whole genome shotgun (WGS) entry which is preliminary data.</text>
</comment>
<evidence type="ECO:0000313" key="7">
    <source>
        <dbReference type="Proteomes" id="UP000271472"/>
    </source>
</evidence>
<dbReference type="GO" id="GO:0016887">
    <property type="term" value="F:ATP hydrolysis activity"/>
    <property type="evidence" value="ECO:0007669"/>
    <property type="project" value="InterPro"/>
</dbReference>
<evidence type="ECO:0000256" key="1">
    <source>
        <dbReference type="ARBA" id="ARBA00022737"/>
    </source>
</evidence>
<sequence>FRYKPTKAKQVQDRVKKLEKMEIIQVPQEKKTVHFNFVQPPRTGDAVASLAGITKHFGEKHVYDGLDLTLYRGEKVALVGPNGAGKSTLLKMVAGVLEPDAGSVTYGAHVEVSYFAQHQLEELYAGNTVFEELDRVAPGWTISQVRTLLGAFLFQGDAVEKRVGVLSGGEKCRLALAKMLVAPAPLRCL</sequence>
<feature type="non-terminal residue" evidence="6">
    <location>
        <position position="189"/>
    </location>
</feature>
<evidence type="ECO:0000259" key="5">
    <source>
        <dbReference type="Pfam" id="PF12848"/>
    </source>
</evidence>
<evidence type="ECO:0000256" key="2">
    <source>
        <dbReference type="ARBA" id="ARBA00022741"/>
    </source>
</evidence>
<reference evidence="7" key="1">
    <citation type="submission" date="2018-05" db="EMBL/GenBank/DDBJ databases">
        <title>Genome Sequencing of selected type strains of the family Eggerthellaceae.</title>
        <authorList>
            <person name="Danylec N."/>
            <person name="Stoll D.A."/>
            <person name="Doetsch A."/>
            <person name="Huch M."/>
        </authorList>
    </citation>
    <scope>NUCLEOTIDE SEQUENCE [LARGE SCALE GENOMIC DNA]</scope>
    <source>
        <strain evidence="7">DSM 22006</strain>
    </source>
</reference>
<accession>A0A3N0I5L1</accession>
<dbReference type="OrthoDB" id="9804819at2"/>
<dbReference type="InterPro" id="IPR027417">
    <property type="entry name" value="P-loop_NTPase"/>
</dbReference>
<feature type="domain" description="ABC transporter" evidence="4">
    <location>
        <begin position="64"/>
        <end position="187"/>
    </location>
</feature>
<keyword evidence="3" id="KW-0067">ATP-binding</keyword>
<dbReference type="PANTHER" id="PTHR19211">
    <property type="entry name" value="ATP-BINDING TRANSPORT PROTEIN-RELATED"/>
    <property type="match status" value="1"/>
</dbReference>
<evidence type="ECO:0000259" key="4">
    <source>
        <dbReference type="Pfam" id="PF00005"/>
    </source>
</evidence>
<evidence type="ECO:0000256" key="3">
    <source>
        <dbReference type="ARBA" id="ARBA00022840"/>
    </source>
</evidence>
<feature type="non-terminal residue" evidence="6">
    <location>
        <position position="1"/>
    </location>
</feature>
<name>A0A3N0I5L1_9ACTN</name>
<evidence type="ECO:0000313" key="6">
    <source>
        <dbReference type="EMBL" id="RNM32293.1"/>
    </source>
</evidence>
<gene>
    <name evidence="6" type="ORF">DMP05_09700</name>
</gene>